<evidence type="ECO:0000313" key="2">
    <source>
        <dbReference type="EMBL" id="QWT30117.1"/>
    </source>
</evidence>
<dbReference type="RefSeq" id="YP_010652074.1">
    <property type="nucleotide sequence ID" value="NC_070784.1"/>
</dbReference>
<dbReference type="GeneID" id="77927822"/>
<name>A0A8F2E759_9CAUD</name>
<feature type="compositionally biased region" description="Low complexity" evidence="1">
    <location>
        <begin position="1"/>
        <end position="14"/>
    </location>
</feature>
<gene>
    <name evidence="2" type="primary">255</name>
    <name evidence="2" type="ORF">SEA_TUNATARTARE_255</name>
</gene>
<reference evidence="2 3" key="1">
    <citation type="submission" date="2021-03" db="EMBL/GenBank/DDBJ databases">
        <authorList>
            <person name="Alqahtani R."/>
            <person name="Behailu E."/>
            <person name="Cappabianca D.W."/>
            <person name="Csanadi-Schwartz K.M."/>
            <person name="Dalal A.S."/>
            <person name="Fahim M.S."/>
            <person name="Franklin J.M."/>
            <person name="Gluckman M.H."/>
            <person name="Levine C.J."/>
            <person name="Martin N."/>
            <person name="Milza N."/>
            <person name="Najmabadi R."/>
            <person name="Newman A.M."/>
            <person name="Pajunar M."/>
            <person name="Qalawee I."/>
            <person name="Rizvi A."/>
            <person name="Samuel A."/>
            <person name="Smith A."/>
            <person name="Swann F.E."/>
            <person name="Sweeney P."/>
            <person name="Torres N.R."/>
            <person name="Ventrone L."/>
            <person name="Ventura L."/>
            <person name="Wroe M."/>
            <person name="Acquaye N.A."/>
            <person name="Agnes T.J."/>
            <person name="Ahmed A."/>
            <person name="Ahmed S."/>
            <person name="Amodu B.A."/>
            <person name="Arefeayne N.F."/>
            <person name="Asamoah-Frimpong E.A."/>
            <person name="Attaran A."/>
            <person name="Barragan J.M."/>
            <person name="Baumgarten L.N."/>
            <person name="Berhane B."/>
            <person name="Beyene A."/>
            <person name="Bhattarai B."/>
            <person name="Biondokin D.V."/>
            <person name="Boone B.K."/>
            <person name="Burney S.Z."/>
            <person name="Cayanan J.T."/>
            <person name="Cesta G."/>
            <person name="Chang J."/>
            <person name="Chavez J."/>
            <person name="Chorbajian C."/>
            <person name="Christian S."/>
            <person name="Corns J.R."/>
            <person name="Corns N.R."/>
            <person name="Cowan J.T."/>
            <person name="Coyne C."/>
            <person name="Dadzie B."/>
            <person name="Datu D.V."/>
            <person name="Deng B.C."/>
            <person name="Der L."/>
            <person name="Dickerson K."/>
            <person name="Dozier E."/>
            <person name="Egbunine A.O."/>
            <person name="Farooq M."/>
            <person name="Fonge A.E."/>
            <person name="Ghomsi-Nono M.P."/>
            <person name="Giampietro H."/>
            <person name="Gunnison R.P."/>
            <person name="Han S.H."/>
            <person name="Hennigan A.J."/>
            <person name="Hong A.N."/>
            <person name="Ijomor E.C."/>
            <person name="Jalali A."/>
            <person name="Jamil T.Z."/>
            <person name="Jenkins C.R."/>
            <person name="Joseph M.A."/>
            <person name="Jowanowitch O.J."/>
            <person name="Kang D."/>
            <person name="Khan A."/>
            <person name="Khan Z.K."/>
            <person name="Kiewe T."/>
            <person name="Kjerulf A.B."/>
            <person name="Kolosey V."/>
            <person name="Kurup M."/>
            <person name="Lee V.H."/>
            <person name="Llontop-Maldonado V."/>
            <person name="Long P."/>
            <person name="Lu N."/>
            <person name="Majekodunmi A."/>
            <person name="Malik H.W."/>
            <person name="Marcellino S.C."/>
            <person name="Martinez L.A."/>
            <person name="Meher F.N."/>
            <person name="Michelin M.A."/>
            <person name="Mitchell K.G."/>
            <person name="Mullens W.J."/>
            <person name="Nwakama C."/>
            <person name="Nwosu F.T."/>
            <person name="Oboh E.C."/>
            <person name="Odujinrin O."/>
            <person name="Ogunsan O."/>
            <person name="O'Neill K."/>
            <person name="Oxlaj J.A."/>
            <person name="Patel A.K."/>
            <person name="Patel B.R."/>
            <person name="Pham Q."/>
            <person name="Porter J."/>
            <person name="Portes J."/>
            <person name="Prokopenko A."/>
            <person name="Quraishi M."/>
            <person name="Qureshi M."/>
            <person name="Rivera A."/>
            <person name="Rubalsky V."/>
            <person name="Saikali Y."/>
            <person name="Saqaf K."/>
            <person name="Saroya S.R."/>
            <person name="Seas A."/>
            <person name="Shadrick R.E."/>
            <person name="Sharda N."/>
            <person name="Sigindere M.T."/>
            <person name="Simbi V.G."/>
            <person name="Thuzar C."/>
            <person name="Tran K."/>
            <person name="Tran V.D."/>
            <person name="Trang W."/>
            <person name="Vaishnav N."/>
            <person name="Vuong K."/>
            <person name="Walker C."/>
            <person name="Wallace S.A."/>
            <person name="Warfield J.C."/>
            <person name="Wikina T."/>
            <person name="Wobbeking F.T."/>
            <person name="Worrent L.D."/>
            <person name="Yan T."/>
            <person name="Zehra A."/>
            <person name="Avazpour P."/>
            <person name="Kim F.M."/>
            <person name="Mason K."/>
            <person name="Nguyen D.A."/>
            <person name="Pettit S.M."/>
            <person name="Zhou O.J."/>
            <person name="Brissett D.L."/>
            <person name="Gualtieri C."/>
            <person name="Hufford T.M."/>
            <person name="Ko J.M."/>
            <person name="Novak J.K."/>
            <person name="Smith Z.M."/>
            <person name="Mayer-Bacon C."/>
            <person name="Erill I."/>
            <person name="Caruso S.M."/>
            <person name="Garlena R.A."/>
            <person name="Russell D.A."/>
            <person name="Pope W.H."/>
            <person name="Jacobs-Sera D."/>
            <person name="Hatfull G.F."/>
        </authorList>
    </citation>
    <scope>NUCLEOTIDE SEQUENCE [LARGE SCALE GENOMIC DNA]</scope>
</reference>
<accession>A0A8F2E759</accession>
<evidence type="ECO:0000256" key="1">
    <source>
        <dbReference type="SAM" id="MobiDB-lite"/>
    </source>
</evidence>
<keyword evidence="3" id="KW-1185">Reference proteome</keyword>
<dbReference type="KEGG" id="vg:77927822"/>
<feature type="region of interest" description="Disordered" evidence="1">
    <location>
        <begin position="1"/>
        <end position="20"/>
    </location>
</feature>
<dbReference type="EMBL" id="MW822145">
    <property type="protein sequence ID" value="QWT30117.1"/>
    <property type="molecule type" value="Genomic_DNA"/>
</dbReference>
<dbReference type="Proteomes" id="UP000683399">
    <property type="component" value="Segment"/>
</dbReference>
<proteinExistence type="predicted"/>
<organism evidence="2 3">
    <name type="scientific">Streptomyces phage TunaTartare</name>
    <dbReference type="NCBI Taxonomy" id="2848887"/>
    <lineage>
        <taxon>Viruses</taxon>
        <taxon>Duplodnaviria</taxon>
        <taxon>Heunggongvirae</taxon>
        <taxon>Uroviricota</taxon>
        <taxon>Caudoviricetes</taxon>
        <taxon>Stanwilliamsviridae</taxon>
        <taxon>Loccivirinae</taxon>
        <taxon>Faustvirus</taxon>
        <taxon>Faustvirus tunatartare</taxon>
    </lineage>
</organism>
<evidence type="ECO:0000313" key="3">
    <source>
        <dbReference type="Proteomes" id="UP000683399"/>
    </source>
</evidence>
<sequence length="99" mass="10272">MATAKTAAAKSTTARVSRSKAAPVVVVDPDVYVPPTGLAECFQGNGSVTLARKLSRRALGNTVELARSGNTEAGRKFWNNSLRNSGVLGSDAPDLTPTV</sequence>
<protein>
    <submittedName>
        <fullName evidence="2">Uncharacterized protein</fullName>
    </submittedName>
</protein>